<feature type="compositionally biased region" description="Basic and acidic residues" evidence="1">
    <location>
        <begin position="123"/>
        <end position="146"/>
    </location>
</feature>
<evidence type="ECO:0008006" key="3">
    <source>
        <dbReference type="Google" id="ProtNLM"/>
    </source>
</evidence>
<evidence type="ECO:0000256" key="1">
    <source>
        <dbReference type="SAM" id="MobiDB-lite"/>
    </source>
</evidence>
<dbReference type="InterPro" id="IPR012438">
    <property type="entry name" value="DUF1639"/>
</dbReference>
<feature type="region of interest" description="Disordered" evidence="1">
    <location>
        <begin position="94"/>
        <end position="171"/>
    </location>
</feature>
<name>A0A059BGA8_EUCGR</name>
<dbReference type="STRING" id="71139.A0A059BGA8"/>
<dbReference type="OrthoDB" id="769821at2759"/>
<reference evidence="2" key="1">
    <citation type="submission" date="2013-07" db="EMBL/GenBank/DDBJ databases">
        <title>The genome of Eucalyptus grandis.</title>
        <authorList>
            <person name="Schmutz J."/>
            <person name="Hayes R."/>
            <person name="Myburg A."/>
            <person name="Tuskan G."/>
            <person name="Grattapaglia D."/>
            <person name="Rokhsar D.S."/>
        </authorList>
    </citation>
    <scope>NUCLEOTIDE SEQUENCE</scope>
    <source>
        <tissue evidence="2">Leaf extractions</tissue>
    </source>
</reference>
<dbReference type="InParanoid" id="A0A059BGA8"/>
<dbReference type="KEGG" id="egr:104453783"/>
<feature type="compositionally biased region" description="Low complexity" evidence="1">
    <location>
        <begin position="13"/>
        <end position="22"/>
    </location>
</feature>
<feature type="compositionally biased region" description="Gly residues" evidence="1">
    <location>
        <begin position="209"/>
        <end position="222"/>
    </location>
</feature>
<organism evidence="2">
    <name type="scientific">Eucalyptus grandis</name>
    <name type="common">Flooded gum</name>
    <dbReference type="NCBI Taxonomy" id="71139"/>
    <lineage>
        <taxon>Eukaryota</taxon>
        <taxon>Viridiplantae</taxon>
        <taxon>Streptophyta</taxon>
        <taxon>Embryophyta</taxon>
        <taxon>Tracheophyta</taxon>
        <taxon>Spermatophyta</taxon>
        <taxon>Magnoliopsida</taxon>
        <taxon>eudicotyledons</taxon>
        <taxon>Gunneridae</taxon>
        <taxon>Pentapetalae</taxon>
        <taxon>rosids</taxon>
        <taxon>malvids</taxon>
        <taxon>Myrtales</taxon>
        <taxon>Myrtaceae</taxon>
        <taxon>Myrtoideae</taxon>
        <taxon>Eucalypteae</taxon>
        <taxon>Eucalyptus</taxon>
    </lineage>
</organism>
<feature type="compositionally biased region" description="Basic and acidic residues" evidence="1">
    <location>
        <begin position="1"/>
        <end position="12"/>
    </location>
</feature>
<dbReference type="EMBL" id="KK198759">
    <property type="protein sequence ID" value="KCW64715.1"/>
    <property type="molecule type" value="Genomic_DNA"/>
</dbReference>
<protein>
    <recommendedName>
        <fullName evidence="3">DUF1639 domain-containing protein</fullName>
    </recommendedName>
</protein>
<accession>A0A059BGA8</accession>
<feature type="compositionally biased region" description="Basic and acidic residues" evidence="1">
    <location>
        <begin position="94"/>
        <end position="103"/>
    </location>
</feature>
<gene>
    <name evidence="2" type="ORF">EUGRSUZ_G02307</name>
</gene>
<dbReference type="Gramene" id="KCW64715">
    <property type="protein sequence ID" value="KCW64715"/>
    <property type="gene ID" value="EUGRSUZ_G02307"/>
</dbReference>
<proteinExistence type="predicted"/>
<feature type="region of interest" description="Disordered" evidence="1">
    <location>
        <begin position="46"/>
        <end position="81"/>
    </location>
</feature>
<feature type="region of interest" description="Disordered" evidence="1">
    <location>
        <begin position="1"/>
        <end position="28"/>
    </location>
</feature>
<evidence type="ECO:0000313" key="2">
    <source>
        <dbReference type="EMBL" id="KCW64715.1"/>
    </source>
</evidence>
<feature type="compositionally biased region" description="Gly residues" evidence="1">
    <location>
        <begin position="66"/>
        <end position="80"/>
    </location>
</feature>
<sequence>MVSARLKERESARGGSAAMGSSDRPKQLHNFSLPCLRWSNQKHLRCVKVGSPSPSPSPSVPDDGGRSGGGGGGGGGGGVGVRSLKFAIRRIEEGTEEAREVDRPMAVVFGPQNGGGGSGANVDGDRDDGMGGRREKRRAGDELWGEREEDSGVPAENKEGPEQEPGAVAAAQAAVPWNLRTRRPGFKVLAALNIGAKYGDSPSRSEGVDVGGSGGGAGGSNGGKNEEREKFAVPLKRKEIEKDFLEMTGHRPSRRPKKRNRTVQKNLDAVFPGLWLTEVTADAYKVEEVPEYPKR</sequence>
<dbReference type="eggNOG" id="ENOG502RZ6T">
    <property type="taxonomic scope" value="Eukaryota"/>
</dbReference>
<dbReference type="Pfam" id="PF07797">
    <property type="entry name" value="DUF1639"/>
    <property type="match status" value="1"/>
</dbReference>
<feature type="region of interest" description="Disordered" evidence="1">
    <location>
        <begin position="197"/>
        <end position="230"/>
    </location>
</feature>
<dbReference type="PANTHER" id="PTHR33130">
    <property type="entry name" value="PUTATIVE (DUF1639)-RELATED"/>
    <property type="match status" value="1"/>
</dbReference>
<dbReference type="AlphaFoldDB" id="A0A059BGA8"/>
<dbReference type="PANTHER" id="PTHR33130:SF43">
    <property type="entry name" value="OS01G0688600 PROTEIN"/>
    <property type="match status" value="1"/>
</dbReference>